<evidence type="ECO:0000256" key="1">
    <source>
        <dbReference type="SAM" id="MobiDB-lite"/>
    </source>
</evidence>
<proteinExistence type="predicted"/>
<dbReference type="Proteomes" id="UP000825935">
    <property type="component" value="Chromosome 28"/>
</dbReference>
<dbReference type="OMA" id="HELAMQF"/>
<protein>
    <recommendedName>
        <fullName evidence="2">AT3G52170-like helix-turn-helix domain-containing protein</fullName>
    </recommendedName>
</protein>
<feature type="compositionally biased region" description="Acidic residues" evidence="1">
    <location>
        <begin position="242"/>
        <end position="251"/>
    </location>
</feature>
<comment type="caution">
    <text evidence="3">The sequence shown here is derived from an EMBL/GenBank/DDBJ whole genome shotgun (WGS) entry which is preliminary data.</text>
</comment>
<feature type="region of interest" description="Disordered" evidence="1">
    <location>
        <begin position="202"/>
        <end position="276"/>
    </location>
</feature>
<dbReference type="GO" id="GO:0003676">
    <property type="term" value="F:nucleic acid binding"/>
    <property type="evidence" value="ECO:0007669"/>
    <property type="project" value="InterPro"/>
</dbReference>
<dbReference type="PANTHER" id="PTHR34568:SF5">
    <property type="entry name" value="RNA-BINDING (RRM_RBD_RNP MOTIFS) FAMILY PROTEIN"/>
    <property type="match status" value="1"/>
</dbReference>
<dbReference type="InterPro" id="IPR035979">
    <property type="entry name" value="RBD_domain_sf"/>
</dbReference>
<sequence length="476" mass="53115">MQALRHASRQVALRAAALTRDPLVTAARACSSETAAQSRVHLKKNDRLQLAKQFIEKYRAENNGRLPTLILMRKEVGGRYEVLKEAVQELGGVTVEKAASEEAAKPMNVETSIQDISTADQQTSSAPQRTSEEKIKRKRKSLKKIEISSEESALTFYNQEEEHILTRKPTDSLKQGQKKKSSSKKEEVLVENKSLSLKVPKGIADIKPAEQTEGKSRKHLEEQVSTLAEGRSEDLSVVLGMDEADDDDDSDIAAPDYNPLESKGRSDMQSKARSDISKVDSVVDIEENVKREGVQMIKGGTEPKEDVRSEMTQKVTGSFRDSGQLVGDKAGKQMFSDGDFGPGNKPPLTTILRIVNLPPYVTPPHLRDICESIAKVKGVSFRRGRIADIQFDVDLKEIPGVLERLRRVSIGSITLKVYPALRFSCDNNASKVRVKDANQYKTVRNSLMAALEQRIRFLHLQIEDFRELHNLKEVAK</sequence>
<keyword evidence="4" id="KW-1185">Reference proteome</keyword>
<name>A0A8T2RDD8_CERRI</name>
<evidence type="ECO:0000313" key="4">
    <source>
        <dbReference type="Proteomes" id="UP000825935"/>
    </source>
</evidence>
<dbReference type="EMBL" id="CM035433">
    <property type="protein sequence ID" value="KAH7293837.1"/>
    <property type="molecule type" value="Genomic_DNA"/>
</dbReference>
<dbReference type="InterPro" id="IPR058941">
    <property type="entry name" value="HTH_AT3G52170-like"/>
</dbReference>
<reference evidence="3" key="1">
    <citation type="submission" date="2021-08" db="EMBL/GenBank/DDBJ databases">
        <title>WGS assembly of Ceratopteris richardii.</title>
        <authorList>
            <person name="Marchant D.B."/>
            <person name="Chen G."/>
            <person name="Jenkins J."/>
            <person name="Shu S."/>
            <person name="Leebens-Mack J."/>
            <person name="Grimwood J."/>
            <person name="Schmutz J."/>
            <person name="Soltis P."/>
            <person name="Soltis D."/>
            <person name="Chen Z.-H."/>
        </authorList>
    </citation>
    <scope>NUCLEOTIDE SEQUENCE</scope>
    <source>
        <strain evidence="3">Whitten #5841</strain>
        <tissue evidence="3">Leaf</tissue>
    </source>
</reference>
<evidence type="ECO:0000259" key="2">
    <source>
        <dbReference type="Pfam" id="PF25896"/>
    </source>
</evidence>
<feature type="region of interest" description="Disordered" evidence="1">
    <location>
        <begin position="116"/>
        <end position="141"/>
    </location>
</feature>
<dbReference type="SUPFAM" id="SSF54928">
    <property type="entry name" value="RNA-binding domain, RBD"/>
    <property type="match status" value="1"/>
</dbReference>
<feature type="domain" description="AT3G52170-like helix-turn-helix" evidence="2">
    <location>
        <begin position="43"/>
        <end position="90"/>
    </location>
</feature>
<feature type="region of interest" description="Disordered" evidence="1">
    <location>
        <begin position="167"/>
        <end position="190"/>
    </location>
</feature>
<dbReference type="InterPro" id="IPR058942">
    <property type="entry name" value="AT3G52170-like"/>
</dbReference>
<dbReference type="AlphaFoldDB" id="A0A8T2RDD8"/>
<feature type="compositionally biased region" description="Basic and acidic residues" evidence="1">
    <location>
        <begin position="262"/>
        <end position="276"/>
    </location>
</feature>
<feature type="compositionally biased region" description="Basic and acidic residues" evidence="1">
    <location>
        <begin position="207"/>
        <end position="222"/>
    </location>
</feature>
<dbReference type="Pfam" id="PF25896">
    <property type="entry name" value="HTH_AT3G52170"/>
    <property type="match status" value="1"/>
</dbReference>
<feature type="compositionally biased region" description="Polar residues" evidence="1">
    <location>
        <begin position="116"/>
        <end position="129"/>
    </location>
</feature>
<accession>A0A8T2RDD8</accession>
<gene>
    <name evidence="3" type="ORF">KP509_28G044900</name>
</gene>
<dbReference type="OrthoDB" id="1930826at2759"/>
<organism evidence="3 4">
    <name type="scientific">Ceratopteris richardii</name>
    <name type="common">Triangle waterfern</name>
    <dbReference type="NCBI Taxonomy" id="49495"/>
    <lineage>
        <taxon>Eukaryota</taxon>
        <taxon>Viridiplantae</taxon>
        <taxon>Streptophyta</taxon>
        <taxon>Embryophyta</taxon>
        <taxon>Tracheophyta</taxon>
        <taxon>Polypodiopsida</taxon>
        <taxon>Polypodiidae</taxon>
        <taxon>Polypodiales</taxon>
        <taxon>Pteridineae</taxon>
        <taxon>Pteridaceae</taxon>
        <taxon>Parkerioideae</taxon>
        <taxon>Ceratopteris</taxon>
    </lineage>
</organism>
<evidence type="ECO:0000313" key="3">
    <source>
        <dbReference type="EMBL" id="KAH7293837.1"/>
    </source>
</evidence>
<dbReference type="PANTHER" id="PTHR34568">
    <property type="entry name" value="RRM DOMAIN-CONTAINING PROTEIN"/>
    <property type="match status" value="1"/>
</dbReference>